<reference evidence="11" key="2">
    <citation type="journal article" date="2022" name="Microbiol. Resour. Announc.">
        <title>Whole-Genome Sequence of Entomortierella parvispora E1425, a Mucoromycotan Fungus Associated with Burkholderiaceae-Related Endosymbiotic Bacteria.</title>
        <authorList>
            <person name="Herlambang A."/>
            <person name="Guo Y."/>
            <person name="Takashima Y."/>
            <person name="Narisawa K."/>
            <person name="Ohta H."/>
            <person name="Nishizawa T."/>
        </authorList>
    </citation>
    <scope>NUCLEOTIDE SEQUENCE</scope>
    <source>
        <strain evidence="11">E1425</strain>
    </source>
</reference>
<dbReference type="Gene3D" id="1.10.510.10">
    <property type="entry name" value="Transferase(Phosphotransferase) domain 1"/>
    <property type="match status" value="1"/>
</dbReference>
<feature type="region of interest" description="Disordered" evidence="8">
    <location>
        <begin position="550"/>
        <end position="576"/>
    </location>
</feature>
<feature type="compositionally biased region" description="Low complexity" evidence="8">
    <location>
        <begin position="552"/>
        <end position="562"/>
    </location>
</feature>
<evidence type="ECO:0000256" key="8">
    <source>
        <dbReference type="SAM" id="MobiDB-lite"/>
    </source>
</evidence>
<accession>A0A9P3LWU3</accession>
<dbReference type="OrthoDB" id="63267at2759"/>
<dbReference type="FunFam" id="1.10.510.10:FF:000048">
    <property type="entry name" value="Protein kinase C"/>
    <property type="match status" value="1"/>
</dbReference>
<evidence type="ECO:0000256" key="4">
    <source>
        <dbReference type="ARBA" id="ARBA00022741"/>
    </source>
</evidence>
<name>A0A9P3LWU3_9FUNG</name>
<dbReference type="FunFam" id="3.30.200.20:FF:000537">
    <property type="entry name" value="Non-specific serine/threonine protein kinase"/>
    <property type="match status" value="1"/>
</dbReference>
<keyword evidence="12" id="KW-1185">Reference proteome</keyword>
<evidence type="ECO:0000313" key="11">
    <source>
        <dbReference type="EMBL" id="GJJ73419.1"/>
    </source>
</evidence>
<dbReference type="PANTHER" id="PTHR24351">
    <property type="entry name" value="RIBOSOMAL PROTEIN S6 KINASE"/>
    <property type="match status" value="1"/>
</dbReference>
<feature type="compositionally biased region" description="Low complexity" evidence="8">
    <location>
        <begin position="174"/>
        <end position="194"/>
    </location>
</feature>
<dbReference type="SUPFAM" id="SSF56112">
    <property type="entry name" value="Protein kinase-like (PK-like)"/>
    <property type="match status" value="1"/>
</dbReference>
<evidence type="ECO:0000259" key="9">
    <source>
        <dbReference type="PROSITE" id="PS50011"/>
    </source>
</evidence>
<dbReference type="PROSITE" id="PS50011">
    <property type="entry name" value="PROTEIN_KINASE_DOM"/>
    <property type="match status" value="1"/>
</dbReference>
<dbReference type="InterPro" id="IPR011009">
    <property type="entry name" value="Kinase-like_dom_sf"/>
</dbReference>
<feature type="binding site" evidence="7">
    <location>
        <position position="246"/>
    </location>
    <ligand>
        <name>ATP</name>
        <dbReference type="ChEBI" id="CHEBI:30616"/>
    </ligand>
</feature>
<evidence type="ECO:0000259" key="10">
    <source>
        <dbReference type="PROSITE" id="PS51285"/>
    </source>
</evidence>
<dbReference type="PROSITE" id="PS00108">
    <property type="entry name" value="PROTEIN_KINASE_ST"/>
    <property type="match status" value="1"/>
</dbReference>
<keyword evidence="5 11" id="KW-0418">Kinase</keyword>
<proteinExistence type="predicted"/>
<dbReference type="InterPro" id="IPR008271">
    <property type="entry name" value="Ser/Thr_kinase_AS"/>
</dbReference>
<evidence type="ECO:0000256" key="3">
    <source>
        <dbReference type="ARBA" id="ARBA00022679"/>
    </source>
</evidence>
<dbReference type="InterPro" id="IPR017441">
    <property type="entry name" value="Protein_kinase_ATP_BS"/>
</dbReference>
<protein>
    <submittedName>
        <fullName evidence="11">Serine/threonine-protein kinase Psk1</fullName>
    </submittedName>
</protein>
<keyword evidence="3" id="KW-0808">Transferase</keyword>
<feature type="compositionally biased region" description="Basic and acidic residues" evidence="8">
    <location>
        <begin position="135"/>
        <end position="145"/>
    </location>
</feature>
<evidence type="ECO:0000256" key="5">
    <source>
        <dbReference type="ARBA" id="ARBA00022777"/>
    </source>
</evidence>
<feature type="region of interest" description="Disordered" evidence="8">
    <location>
        <begin position="159"/>
        <end position="213"/>
    </location>
</feature>
<feature type="compositionally biased region" description="Low complexity" evidence="8">
    <location>
        <begin position="119"/>
        <end position="130"/>
    </location>
</feature>
<keyword evidence="2" id="KW-0597">Phosphoprotein</keyword>
<dbReference type="GO" id="GO:0004674">
    <property type="term" value="F:protein serine/threonine kinase activity"/>
    <property type="evidence" value="ECO:0007669"/>
    <property type="project" value="UniProtKB-KW"/>
</dbReference>
<reference evidence="11" key="1">
    <citation type="submission" date="2021-11" db="EMBL/GenBank/DDBJ databases">
        <authorList>
            <person name="Herlambang A."/>
            <person name="Guo Y."/>
            <person name="Takashima Y."/>
            <person name="Nishizawa T."/>
        </authorList>
    </citation>
    <scope>NUCLEOTIDE SEQUENCE</scope>
    <source>
        <strain evidence="11">E1425</strain>
    </source>
</reference>
<evidence type="ECO:0000256" key="1">
    <source>
        <dbReference type="ARBA" id="ARBA00022527"/>
    </source>
</evidence>
<dbReference type="PROSITE" id="PS00107">
    <property type="entry name" value="PROTEIN_KINASE_ATP"/>
    <property type="match status" value="1"/>
</dbReference>
<dbReference type="Gene3D" id="3.30.200.20">
    <property type="entry name" value="Phosphorylase Kinase, domain 1"/>
    <property type="match status" value="1"/>
</dbReference>
<dbReference type="PROSITE" id="PS51285">
    <property type="entry name" value="AGC_KINASE_CTER"/>
    <property type="match status" value="1"/>
</dbReference>
<dbReference type="InterPro" id="IPR000961">
    <property type="entry name" value="AGC-kinase_C"/>
</dbReference>
<dbReference type="Pfam" id="PF00069">
    <property type="entry name" value="Pkinase"/>
    <property type="match status" value="1"/>
</dbReference>
<feature type="domain" description="Protein kinase" evidence="9">
    <location>
        <begin position="217"/>
        <end position="477"/>
    </location>
</feature>
<feature type="region of interest" description="Disordered" evidence="8">
    <location>
        <begin position="104"/>
        <end position="145"/>
    </location>
</feature>
<gene>
    <name evidence="11" type="ORF">EMPS_05777</name>
</gene>
<dbReference type="SMART" id="SM00133">
    <property type="entry name" value="S_TK_X"/>
    <property type="match status" value="1"/>
</dbReference>
<feature type="domain" description="AGC-kinase C-terminal" evidence="10">
    <location>
        <begin position="478"/>
        <end position="637"/>
    </location>
</feature>
<comment type="caution">
    <text evidence="11">The sequence shown here is derived from an EMBL/GenBank/DDBJ whole genome shotgun (WGS) entry which is preliminary data.</text>
</comment>
<dbReference type="GO" id="GO:0005524">
    <property type="term" value="F:ATP binding"/>
    <property type="evidence" value="ECO:0007669"/>
    <property type="project" value="UniProtKB-UniRule"/>
</dbReference>
<keyword evidence="6 7" id="KW-0067">ATP-binding</keyword>
<dbReference type="Proteomes" id="UP000827284">
    <property type="component" value="Unassembled WGS sequence"/>
</dbReference>
<evidence type="ECO:0000313" key="12">
    <source>
        <dbReference type="Proteomes" id="UP000827284"/>
    </source>
</evidence>
<evidence type="ECO:0000256" key="7">
    <source>
        <dbReference type="PROSITE-ProRule" id="PRU10141"/>
    </source>
</evidence>
<dbReference type="SMART" id="SM00220">
    <property type="entry name" value="S_TKc"/>
    <property type="match status" value="1"/>
</dbReference>
<organism evidence="11 12">
    <name type="scientific">Entomortierella parvispora</name>
    <dbReference type="NCBI Taxonomy" id="205924"/>
    <lineage>
        <taxon>Eukaryota</taxon>
        <taxon>Fungi</taxon>
        <taxon>Fungi incertae sedis</taxon>
        <taxon>Mucoromycota</taxon>
        <taxon>Mortierellomycotina</taxon>
        <taxon>Mortierellomycetes</taxon>
        <taxon>Mortierellales</taxon>
        <taxon>Mortierellaceae</taxon>
        <taxon>Entomortierella</taxon>
    </lineage>
</organism>
<keyword evidence="1" id="KW-0723">Serine/threonine-protein kinase</keyword>
<evidence type="ECO:0000256" key="2">
    <source>
        <dbReference type="ARBA" id="ARBA00022553"/>
    </source>
</evidence>
<dbReference type="InterPro" id="IPR000719">
    <property type="entry name" value="Prot_kinase_dom"/>
</dbReference>
<keyword evidence="4 7" id="KW-0547">Nucleotide-binding</keyword>
<sequence length="645" mass="70667">MDLFSFDHDDHPSLRERSVSVDSVQGLDHQKEVLANLANLRLDSSGKGAPPHGFEPCPVIAPRPLPAPTATGATGSLLSQQLYQQTNGNTSHKHLPAFYHQIDRDQSSTPETSFRKSQATVAATTTTATVSVGGSDHESDGEKPQDVEYEVAIDQPFDAHAPQTTDSRGHSPRPGQAAPSTTSTAGAGASQSGAKSANVSPPAGPRRPRHKMSPDDFKFLKVIGRGAYGKVYLVRHIATQALYAMKVLKKASIIVHAKDTECTMSERKILEAIRHPFIVKLHYAFQTDHRLYLILEYASGGELFTHLAAERMFSEENTAFYAAQLVLALEHLHALGIIYRDLKPENIMLNAHGDIVLTDFGLSKVPLESSDGRTGTVCGTIEYMAPEVISERVQYDRTVDWWSLGIVIHDMLTGSPPFVANNRKKTMDAIMNKKLNLPYYLSADAKDLLGKLLKRTPSCRLGHGPKGIENIKNHRFFRKIDWKLLALRELEPPIVPFLSDPESVENFNTEFTAMPVQESPIFFHHPDQTQSSNGTAVAGGGAAIHLMGEETGGSTTPGSGHHTPSRYMTAPSSSTSSFSNGGIAAAMDHHGLLRGEHRDDDHHAKGIPMAKTRSSSPDHHHFQDFSYISTSHLPTYDYLDPLPEH</sequence>
<dbReference type="AlphaFoldDB" id="A0A9P3LWU3"/>
<dbReference type="EMBL" id="BQFW01000008">
    <property type="protein sequence ID" value="GJJ73419.1"/>
    <property type="molecule type" value="Genomic_DNA"/>
</dbReference>
<evidence type="ECO:0000256" key="6">
    <source>
        <dbReference type="ARBA" id="ARBA00022840"/>
    </source>
</evidence>
<feature type="compositionally biased region" description="Polar residues" evidence="8">
    <location>
        <begin position="107"/>
        <end position="118"/>
    </location>
</feature>